<evidence type="ECO:0000256" key="1">
    <source>
        <dbReference type="SAM" id="MobiDB-lite"/>
    </source>
</evidence>
<gene>
    <name evidence="2" type="ORF">N7496_011763</name>
</gene>
<organism evidence="2 3">
    <name type="scientific">Penicillium cataractarum</name>
    <dbReference type="NCBI Taxonomy" id="2100454"/>
    <lineage>
        <taxon>Eukaryota</taxon>
        <taxon>Fungi</taxon>
        <taxon>Dikarya</taxon>
        <taxon>Ascomycota</taxon>
        <taxon>Pezizomycotina</taxon>
        <taxon>Eurotiomycetes</taxon>
        <taxon>Eurotiomycetidae</taxon>
        <taxon>Eurotiales</taxon>
        <taxon>Aspergillaceae</taxon>
        <taxon>Penicillium</taxon>
    </lineage>
</organism>
<sequence>MPKLKPRKPGIHSARRPRNPGPTVIPSTDPLLDCGPGCPGECKAFRDALEYLKYSCRGKKYAEFEERILELERKLVDTYWSCLGREIILCGLTPRDSSFLLSVISDDPFLRWRYIGVIPFDGVSNPPIVDRILERILTVEDETGARDALVYVNLLHGLQIIARYTREKEIRDMLHLFYRRYAEAFGSPYRCN</sequence>
<evidence type="ECO:0000313" key="3">
    <source>
        <dbReference type="Proteomes" id="UP001147782"/>
    </source>
</evidence>
<dbReference type="OrthoDB" id="10549577at2759"/>
<keyword evidence="3" id="KW-1185">Reference proteome</keyword>
<feature type="compositionally biased region" description="Basic residues" evidence="1">
    <location>
        <begin position="1"/>
        <end position="18"/>
    </location>
</feature>
<protein>
    <submittedName>
        <fullName evidence="2">Uncharacterized protein</fullName>
    </submittedName>
</protein>
<dbReference type="AlphaFoldDB" id="A0A9W9UY12"/>
<name>A0A9W9UY12_9EURO</name>
<comment type="caution">
    <text evidence="2">The sequence shown here is derived from an EMBL/GenBank/DDBJ whole genome shotgun (WGS) entry which is preliminary data.</text>
</comment>
<reference evidence="2" key="1">
    <citation type="submission" date="2022-11" db="EMBL/GenBank/DDBJ databases">
        <authorList>
            <person name="Petersen C."/>
        </authorList>
    </citation>
    <scope>NUCLEOTIDE SEQUENCE</scope>
    <source>
        <strain evidence="2">IBT 29864</strain>
    </source>
</reference>
<dbReference type="GeneID" id="81443855"/>
<reference evidence="2" key="2">
    <citation type="journal article" date="2023" name="IMA Fungus">
        <title>Comparative genomic study of the Penicillium genus elucidates a diverse pangenome and 15 lateral gene transfer events.</title>
        <authorList>
            <person name="Petersen C."/>
            <person name="Sorensen T."/>
            <person name="Nielsen M.R."/>
            <person name="Sondergaard T.E."/>
            <person name="Sorensen J.L."/>
            <person name="Fitzpatrick D.A."/>
            <person name="Frisvad J.C."/>
            <person name="Nielsen K.L."/>
        </authorList>
    </citation>
    <scope>NUCLEOTIDE SEQUENCE</scope>
    <source>
        <strain evidence="2">IBT 29864</strain>
    </source>
</reference>
<dbReference type="Proteomes" id="UP001147782">
    <property type="component" value="Unassembled WGS sequence"/>
</dbReference>
<dbReference type="RefSeq" id="XP_056550636.1">
    <property type="nucleotide sequence ID" value="XM_056704676.1"/>
</dbReference>
<accession>A0A9W9UY12</accession>
<evidence type="ECO:0000313" key="2">
    <source>
        <dbReference type="EMBL" id="KAJ5359350.1"/>
    </source>
</evidence>
<proteinExistence type="predicted"/>
<dbReference type="EMBL" id="JAPZBS010000009">
    <property type="protein sequence ID" value="KAJ5359350.1"/>
    <property type="molecule type" value="Genomic_DNA"/>
</dbReference>
<feature type="region of interest" description="Disordered" evidence="1">
    <location>
        <begin position="1"/>
        <end position="26"/>
    </location>
</feature>